<organism evidence="3 4">
    <name type="scientific">Dactylosporangium maewongense</name>
    <dbReference type="NCBI Taxonomy" id="634393"/>
    <lineage>
        <taxon>Bacteria</taxon>
        <taxon>Bacillati</taxon>
        <taxon>Actinomycetota</taxon>
        <taxon>Actinomycetes</taxon>
        <taxon>Micromonosporales</taxon>
        <taxon>Micromonosporaceae</taxon>
        <taxon>Dactylosporangium</taxon>
    </lineage>
</organism>
<proteinExistence type="predicted"/>
<feature type="transmembrane region" description="Helical" evidence="2">
    <location>
        <begin position="30"/>
        <end position="56"/>
    </location>
</feature>
<keyword evidence="2" id="KW-1133">Transmembrane helix</keyword>
<reference evidence="3 4" key="1">
    <citation type="journal article" date="2019" name="Int. J. Syst. Evol. Microbiol.">
        <title>The Global Catalogue of Microorganisms (GCM) 10K type strain sequencing project: providing services to taxonomists for standard genome sequencing and annotation.</title>
        <authorList>
            <consortium name="The Broad Institute Genomics Platform"/>
            <consortium name="The Broad Institute Genome Sequencing Center for Infectious Disease"/>
            <person name="Wu L."/>
            <person name="Ma J."/>
        </authorList>
    </citation>
    <scope>NUCLEOTIDE SEQUENCE [LARGE SCALE GENOMIC DNA]</scope>
    <source>
        <strain evidence="3 4">JCM 15933</strain>
    </source>
</reference>
<keyword evidence="4" id="KW-1185">Reference proteome</keyword>
<evidence type="ECO:0008006" key="5">
    <source>
        <dbReference type="Google" id="ProtNLM"/>
    </source>
</evidence>
<feature type="transmembrane region" description="Helical" evidence="2">
    <location>
        <begin position="150"/>
        <end position="176"/>
    </location>
</feature>
<name>A0ABN2B138_9ACTN</name>
<feature type="transmembrane region" description="Helical" evidence="2">
    <location>
        <begin position="76"/>
        <end position="98"/>
    </location>
</feature>
<evidence type="ECO:0000256" key="1">
    <source>
        <dbReference type="SAM" id="MobiDB-lite"/>
    </source>
</evidence>
<evidence type="ECO:0000313" key="3">
    <source>
        <dbReference type="EMBL" id="GAA1530666.1"/>
    </source>
</evidence>
<protein>
    <recommendedName>
        <fullName evidence="5">DUF1772 domain-containing protein</fullName>
    </recommendedName>
</protein>
<feature type="region of interest" description="Disordered" evidence="1">
    <location>
        <begin position="1"/>
        <end position="21"/>
    </location>
</feature>
<keyword evidence="2" id="KW-0812">Transmembrane</keyword>
<evidence type="ECO:0000313" key="4">
    <source>
        <dbReference type="Proteomes" id="UP001501470"/>
    </source>
</evidence>
<keyword evidence="2" id="KW-0472">Membrane</keyword>
<comment type="caution">
    <text evidence="3">The sequence shown here is derived from an EMBL/GenBank/DDBJ whole genome shotgun (WGS) entry which is preliminary data.</text>
</comment>
<dbReference type="EMBL" id="BAAAQD010000011">
    <property type="protein sequence ID" value="GAA1530666.1"/>
    <property type="molecule type" value="Genomic_DNA"/>
</dbReference>
<evidence type="ECO:0000256" key="2">
    <source>
        <dbReference type="SAM" id="Phobius"/>
    </source>
</evidence>
<gene>
    <name evidence="3" type="ORF">GCM10009827_055420</name>
</gene>
<feature type="transmembrane region" description="Helical" evidence="2">
    <location>
        <begin position="110"/>
        <end position="130"/>
    </location>
</feature>
<sequence>MSAHPARPTLDGMAASPAQRRRPAAPVRRAFWLVVAAIVLLGAQTAAAAVLLARFAGAYAAHGPWSIREQEQIDSMHIRLALTVVLGAGMALLLVGVATAVPRRHTGTRLLVGSAALLAGVVLLLGVVVNPDNALLAYGAAEEQHLYKVLPLWFSALSSTAVTGVLAALTAAFVLLGRDAAHDYYQYHGPDNAWTGFSGWSAGTRRT</sequence>
<dbReference type="Proteomes" id="UP001501470">
    <property type="component" value="Unassembled WGS sequence"/>
</dbReference>
<accession>A0ABN2B138</accession>